<sequence>MHPTITFELARQDAAARLEHAETMRSRARILRARHASDASRRPPDPQRVTVPSWLLAGTTAGTAFAR</sequence>
<dbReference type="RefSeq" id="WP_203757834.1">
    <property type="nucleotide sequence ID" value="NZ_BONK01000013.1"/>
</dbReference>
<reference evidence="1" key="1">
    <citation type="submission" date="2021-01" db="EMBL/GenBank/DDBJ databases">
        <title>Whole genome shotgun sequence of Cellulomonas chitinilytica NBRC 110799.</title>
        <authorList>
            <person name="Komaki H."/>
            <person name="Tamura T."/>
        </authorList>
    </citation>
    <scope>NUCLEOTIDE SEQUENCE</scope>
    <source>
        <strain evidence="1">NBRC 110799</strain>
    </source>
</reference>
<dbReference type="EMBL" id="BONK01000013">
    <property type="protein sequence ID" value="GIG22824.1"/>
    <property type="molecule type" value="Genomic_DNA"/>
</dbReference>
<name>A0A919U465_9CELL</name>
<keyword evidence="2" id="KW-1185">Reference proteome</keyword>
<evidence type="ECO:0000313" key="1">
    <source>
        <dbReference type="EMBL" id="GIG22824.1"/>
    </source>
</evidence>
<proteinExistence type="predicted"/>
<gene>
    <name evidence="1" type="ORF">Cch01nite_35480</name>
</gene>
<accession>A0A919U465</accession>
<protein>
    <submittedName>
        <fullName evidence="1">Uncharacterized protein</fullName>
    </submittedName>
</protein>
<comment type="caution">
    <text evidence="1">The sequence shown here is derived from an EMBL/GenBank/DDBJ whole genome shotgun (WGS) entry which is preliminary data.</text>
</comment>
<dbReference type="Proteomes" id="UP000632740">
    <property type="component" value="Unassembled WGS sequence"/>
</dbReference>
<evidence type="ECO:0000313" key="2">
    <source>
        <dbReference type="Proteomes" id="UP000632740"/>
    </source>
</evidence>
<organism evidence="1 2">
    <name type="scientific">Cellulomonas chitinilytica</name>
    <dbReference type="NCBI Taxonomy" id="398759"/>
    <lineage>
        <taxon>Bacteria</taxon>
        <taxon>Bacillati</taxon>
        <taxon>Actinomycetota</taxon>
        <taxon>Actinomycetes</taxon>
        <taxon>Micrococcales</taxon>
        <taxon>Cellulomonadaceae</taxon>
        <taxon>Cellulomonas</taxon>
    </lineage>
</organism>
<dbReference type="AlphaFoldDB" id="A0A919U465"/>